<sequence>MDFDKFFTEFEVNQAKSHTVLIVDDNHAMTDYLSEFCFDHKIDCHPFNNPLEALKSFAAIKPSLIIVDWLMQPMDGLTFINQVRKKYDQHVPILFMTGSAQPSTQIKALKNATCFIEKSNENNELLEMQIKALLNLKSLNSPNTAQRTIINSLNLSSSELHLFNSWHEAINKYIKTDYSLADIINYMQQSQSKVKNLISRYFNVTPQEYVISFRLYKAEQLLILGEPIQHVAEQFGYSNSGNFSNSFKAKYGLPPLQYIKSKRLVAAD</sequence>
<feature type="domain" description="HTH araC/xylS-type" evidence="5">
    <location>
        <begin position="164"/>
        <end position="261"/>
    </location>
</feature>
<dbReference type="InterPro" id="IPR018060">
    <property type="entry name" value="HTH_AraC"/>
</dbReference>
<gene>
    <name evidence="7" type="ORF">ND2E_0249</name>
</gene>
<evidence type="ECO:0000256" key="3">
    <source>
        <dbReference type="ARBA" id="ARBA00023163"/>
    </source>
</evidence>
<evidence type="ECO:0000256" key="1">
    <source>
        <dbReference type="ARBA" id="ARBA00023015"/>
    </source>
</evidence>
<reference evidence="7 8" key="1">
    <citation type="submission" date="2014-08" db="EMBL/GenBank/DDBJ databases">
        <title>Genomic and Phenotypic Diversity of Colwellia psychrerythraea strains from Disparate Marine Basins.</title>
        <authorList>
            <person name="Techtmann S.M."/>
            <person name="Stelling S.C."/>
            <person name="Utturkar S.M."/>
            <person name="Alshibli N."/>
            <person name="Harris A."/>
            <person name="Brown S.D."/>
            <person name="Hazen T.C."/>
        </authorList>
    </citation>
    <scope>NUCLEOTIDE SEQUENCE [LARGE SCALE GENOMIC DNA]</scope>
    <source>
        <strain evidence="7 8">ND2E</strain>
    </source>
</reference>
<dbReference type="SMART" id="SM00342">
    <property type="entry name" value="HTH_ARAC"/>
    <property type="match status" value="1"/>
</dbReference>
<dbReference type="InterPro" id="IPR009057">
    <property type="entry name" value="Homeodomain-like_sf"/>
</dbReference>
<dbReference type="SMART" id="SM00448">
    <property type="entry name" value="REC"/>
    <property type="match status" value="1"/>
</dbReference>
<proteinExistence type="predicted"/>
<evidence type="ECO:0000256" key="2">
    <source>
        <dbReference type="ARBA" id="ARBA00023125"/>
    </source>
</evidence>
<dbReference type="SUPFAM" id="SSF52172">
    <property type="entry name" value="CheY-like"/>
    <property type="match status" value="1"/>
</dbReference>
<accession>A0A099KF21</accession>
<dbReference type="Gene3D" id="1.10.10.60">
    <property type="entry name" value="Homeodomain-like"/>
    <property type="match status" value="1"/>
</dbReference>
<dbReference type="GO" id="GO:0000160">
    <property type="term" value="P:phosphorelay signal transduction system"/>
    <property type="evidence" value="ECO:0007669"/>
    <property type="project" value="InterPro"/>
</dbReference>
<keyword evidence="3" id="KW-0804">Transcription</keyword>
<dbReference type="EMBL" id="JQED01000042">
    <property type="protein sequence ID" value="KGJ88956.1"/>
    <property type="molecule type" value="Genomic_DNA"/>
</dbReference>
<organism evidence="7 8">
    <name type="scientific">Colwellia psychrerythraea</name>
    <name type="common">Vibrio psychroerythus</name>
    <dbReference type="NCBI Taxonomy" id="28229"/>
    <lineage>
        <taxon>Bacteria</taxon>
        <taxon>Pseudomonadati</taxon>
        <taxon>Pseudomonadota</taxon>
        <taxon>Gammaproteobacteria</taxon>
        <taxon>Alteromonadales</taxon>
        <taxon>Colwelliaceae</taxon>
        <taxon>Colwellia</taxon>
    </lineage>
</organism>
<evidence type="ECO:0000313" key="8">
    <source>
        <dbReference type="Proteomes" id="UP000029843"/>
    </source>
</evidence>
<dbReference type="PROSITE" id="PS50110">
    <property type="entry name" value="RESPONSE_REGULATORY"/>
    <property type="match status" value="1"/>
</dbReference>
<dbReference type="Gene3D" id="3.40.50.2300">
    <property type="match status" value="1"/>
</dbReference>
<dbReference type="PATRIC" id="fig|28229.4.peg.3190"/>
<dbReference type="RefSeq" id="WP_033094830.1">
    <property type="nucleotide sequence ID" value="NZ_JQED01000042.1"/>
</dbReference>
<dbReference type="SUPFAM" id="SSF46689">
    <property type="entry name" value="Homeodomain-like"/>
    <property type="match status" value="1"/>
</dbReference>
<evidence type="ECO:0000313" key="7">
    <source>
        <dbReference type="EMBL" id="KGJ88956.1"/>
    </source>
</evidence>
<dbReference type="PANTHER" id="PTHR43280">
    <property type="entry name" value="ARAC-FAMILY TRANSCRIPTIONAL REGULATOR"/>
    <property type="match status" value="1"/>
</dbReference>
<dbReference type="Pfam" id="PF12833">
    <property type="entry name" value="HTH_18"/>
    <property type="match status" value="1"/>
</dbReference>
<dbReference type="AlphaFoldDB" id="A0A099KF21"/>
<name>A0A099KF21_COLPS</name>
<dbReference type="GO" id="GO:0043565">
    <property type="term" value="F:sequence-specific DNA binding"/>
    <property type="evidence" value="ECO:0007669"/>
    <property type="project" value="InterPro"/>
</dbReference>
<keyword evidence="2" id="KW-0238">DNA-binding</keyword>
<dbReference type="GO" id="GO:0003700">
    <property type="term" value="F:DNA-binding transcription factor activity"/>
    <property type="evidence" value="ECO:0007669"/>
    <property type="project" value="InterPro"/>
</dbReference>
<dbReference type="PANTHER" id="PTHR43280:SF2">
    <property type="entry name" value="HTH-TYPE TRANSCRIPTIONAL REGULATOR EXSA"/>
    <property type="match status" value="1"/>
</dbReference>
<dbReference type="OrthoDB" id="281471at2"/>
<feature type="domain" description="Response regulatory" evidence="6">
    <location>
        <begin position="19"/>
        <end position="133"/>
    </location>
</feature>
<dbReference type="InterPro" id="IPR011006">
    <property type="entry name" value="CheY-like_superfamily"/>
</dbReference>
<keyword evidence="4" id="KW-0597">Phosphoprotein</keyword>
<feature type="modified residue" description="4-aspartylphosphate" evidence="4">
    <location>
        <position position="68"/>
    </location>
</feature>
<dbReference type="Pfam" id="PF00072">
    <property type="entry name" value="Response_reg"/>
    <property type="match status" value="1"/>
</dbReference>
<evidence type="ECO:0000259" key="5">
    <source>
        <dbReference type="PROSITE" id="PS01124"/>
    </source>
</evidence>
<dbReference type="PROSITE" id="PS01124">
    <property type="entry name" value="HTH_ARAC_FAMILY_2"/>
    <property type="match status" value="1"/>
</dbReference>
<evidence type="ECO:0000256" key="4">
    <source>
        <dbReference type="PROSITE-ProRule" id="PRU00169"/>
    </source>
</evidence>
<comment type="caution">
    <text evidence="7">The sequence shown here is derived from an EMBL/GenBank/DDBJ whole genome shotgun (WGS) entry which is preliminary data.</text>
</comment>
<keyword evidence="1" id="KW-0805">Transcription regulation</keyword>
<evidence type="ECO:0000259" key="6">
    <source>
        <dbReference type="PROSITE" id="PS50110"/>
    </source>
</evidence>
<dbReference type="InterPro" id="IPR001789">
    <property type="entry name" value="Sig_transdc_resp-reg_receiver"/>
</dbReference>
<protein>
    <submittedName>
        <fullName evidence="7">Two component transcriptional regulator, AraC family</fullName>
    </submittedName>
</protein>
<dbReference type="CDD" id="cd00156">
    <property type="entry name" value="REC"/>
    <property type="match status" value="1"/>
</dbReference>
<dbReference type="Proteomes" id="UP000029843">
    <property type="component" value="Unassembled WGS sequence"/>
</dbReference>